<evidence type="ECO:0000313" key="2">
    <source>
        <dbReference type="EMBL" id="RAI03932.1"/>
    </source>
</evidence>
<dbReference type="SUPFAM" id="SSF53335">
    <property type="entry name" value="S-adenosyl-L-methionine-dependent methyltransferases"/>
    <property type="match status" value="1"/>
</dbReference>
<evidence type="ECO:0000313" key="3">
    <source>
        <dbReference type="Proteomes" id="UP000249590"/>
    </source>
</evidence>
<dbReference type="InterPro" id="IPR029063">
    <property type="entry name" value="SAM-dependent_MTases_sf"/>
</dbReference>
<gene>
    <name evidence="2" type="ORF">DLJ53_05535</name>
</gene>
<dbReference type="InterPro" id="IPR013216">
    <property type="entry name" value="Methyltransf_11"/>
</dbReference>
<keyword evidence="2" id="KW-0808">Transferase</keyword>
<dbReference type="OrthoDB" id="8153637at2"/>
<dbReference type="Proteomes" id="UP000249590">
    <property type="component" value="Unassembled WGS sequence"/>
</dbReference>
<dbReference type="Gene3D" id="3.40.50.150">
    <property type="entry name" value="Vaccinia Virus protein VP39"/>
    <property type="match status" value="1"/>
</dbReference>
<sequence length="264" mass="28929">MSSQHDAWTAGHSYEHYMGRWSRVIAWRFLEWLDPPERRDWLEIGCGTGALTATILAKCDPASILATDQSDDFVRHAADTMHDERVRFETAEARALPVGDASVDIVTSGLVLNFIPDKPAALQEMRRVLRPGGLVAFYVWDYPGGGMGFIDAFWRAAAACDPAAASLDEGKRFPFCTAEGLKGLCEEAGLADIAVTPLEVTTRFDDFNAFWRPFTLGAGPAPGYCRNLEEPQREALKHKLAEEVGTDGAIELPARAWAARGTIG</sequence>
<accession>A0A8B2P483</accession>
<dbReference type="Pfam" id="PF08241">
    <property type="entry name" value="Methyltransf_11"/>
    <property type="match status" value="1"/>
</dbReference>
<dbReference type="PANTHER" id="PTHR43591:SF24">
    <property type="entry name" value="2-METHOXY-6-POLYPRENYL-1,4-BENZOQUINOL METHYLASE, MITOCHONDRIAL"/>
    <property type="match status" value="1"/>
</dbReference>
<protein>
    <submittedName>
        <fullName evidence="2">SAM-dependent methyltransferase</fullName>
    </submittedName>
</protein>
<dbReference type="RefSeq" id="WP_111343015.1">
    <property type="nucleotide sequence ID" value="NZ_JAIWKD010000001.1"/>
</dbReference>
<dbReference type="PANTHER" id="PTHR43591">
    <property type="entry name" value="METHYLTRANSFERASE"/>
    <property type="match status" value="1"/>
</dbReference>
<keyword evidence="3" id="KW-1185">Reference proteome</keyword>
<dbReference type="AlphaFoldDB" id="A0A8B2P483"/>
<proteinExistence type="predicted"/>
<dbReference type="EMBL" id="QHHQ01000001">
    <property type="protein sequence ID" value="RAI03932.1"/>
    <property type="molecule type" value="Genomic_DNA"/>
</dbReference>
<dbReference type="CDD" id="cd02440">
    <property type="entry name" value="AdoMet_MTases"/>
    <property type="match status" value="1"/>
</dbReference>
<comment type="caution">
    <text evidence="2">The sequence shown here is derived from an EMBL/GenBank/DDBJ whole genome shotgun (WGS) entry which is preliminary data.</text>
</comment>
<dbReference type="GO" id="GO:0008757">
    <property type="term" value="F:S-adenosylmethionine-dependent methyltransferase activity"/>
    <property type="evidence" value="ECO:0007669"/>
    <property type="project" value="InterPro"/>
</dbReference>
<keyword evidence="2" id="KW-0489">Methyltransferase</keyword>
<dbReference type="GO" id="GO:0032259">
    <property type="term" value="P:methylation"/>
    <property type="evidence" value="ECO:0007669"/>
    <property type="project" value="UniProtKB-KW"/>
</dbReference>
<organism evidence="2 3">
    <name type="scientific">Acuticoccus sediminis</name>
    <dbReference type="NCBI Taxonomy" id="2184697"/>
    <lineage>
        <taxon>Bacteria</taxon>
        <taxon>Pseudomonadati</taxon>
        <taxon>Pseudomonadota</taxon>
        <taxon>Alphaproteobacteria</taxon>
        <taxon>Hyphomicrobiales</taxon>
        <taxon>Amorphaceae</taxon>
        <taxon>Acuticoccus</taxon>
    </lineage>
</organism>
<evidence type="ECO:0000259" key="1">
    <source>
        <dbReference type="Pfam" id="PF08241"/>
    </source>
</evidence>
<name>A0A8B2P483_9HYPH</name>
<feature type="domain" description="Methyltransferase type 11" evidence="1">
    <location>
        <begin position="42"/>
        <end position="137"/>
    </location>
</feature>
<reference evidence="2 3" key="1">
    <citation type="submission" date="2018-05" db="EMBL/GenBank/DDBJ databases">
        <title>Acuticoccus sediminis sp. nov., isolated from deep-sea sediment of Indian Ocean.</title>
        <authorList>
            <person name="Liu X."/>
            <person name="Lai Q."/>
            <person name="Du Y."/>
            <person name="Sun F."/>
            <person name="Zhang X."/>
            <person name="Wang S."/>
            <person name="Shao Z."/>
        </authorList>
    </citation>
    <scope>NUCLEOTIDE SEQUENCE [LARGE SCALE GENOMIC DNA]</scope>
    <source>
        <strain evidence="2 3">PTG4-2</strain>
    </source>
</reference>